<reference evidence="2 3" key="1">
    <citation type="submission" date="2018-03" db="EMBL/GenBank/DDBJ databases">
        <title>Genomic Encyclopedia of Archaeal and Bacterial Type Strains, Phase II (KMG-II): from individual species to whole genera.</title>
        <authorList>
            <person name="Goeker M."/>
        </authorList>
    </citation>
    <scope>NUCLEOTIDE SEQUENCE [LARGE SCALE GENOMIC DNA]</scope>
    <source>
        <strain evidence="2 3">DSM 25027</strain>
    </source>
</reference>
<dbReference type="OrthoDB" id="1442507at2"/>
<name>A0A2T0MD64_9FLAO</name>
<protein>
    <submittedName>
        <fullName evidence="2">Uncharacterized protein</fullName>
    </submittedName>
</protein>
<evidence type="ECO:0000313" key="3">
    <source>
        <dbReference type="Proteomes" id="UP000237640"/>
    </source>
</evidence>
<feature type="transmembrane region" description="Helical" evidence="1">
    <location>
        <begin position="101"/>
        <end position="119"/>
    </location>
</feature>
<feature type="transmembrane region" description="Helical" evidence="1">
    <location>
        <begin position="51"/>
        <end position="69"/>
    </location>
</feature>
<evidence type="ECO:0000313" key="2">
    <source>
        <dbReference type="EMBL" id="PRX55440.1"/>
    </source>
</evidence>
<keyword evidence="1" id="KW-0812">Transmembrane</keyword>
<accession>A0A2T0MD64</accession>
<proteinExistence type="predicted"/>
<dbReference type="EMBL" id="PVYX01000002">
    <property type="protein sequence ID" value="PRX55440.1"/>
    <property type="molecule type" value="Genomic_DNA"/>
</dbReference>
<keyword evidence="1" id="KW-0472">Membrane</keyword>
<dbReference type="RefSeq" id="WP_106147301.1">
    <property type="nucleotide sequence ID" value="NZ_PVYX01000002.1"/>
</dbReference>
<dbReference type="Proteomes" id="UP000237640">
    <property type="component" value="Unassembled WGS sequence"/>
</dbReference>
<evidence type="ECO:0000256" key="1">
    <source>
        <dbReference type="SAM" id="Phobius"/>
    </source>
</evidence>
<keyword evidence="1" id="KW-1133">Transmembrane helix</keyword>
<keyword evidence="3" id="KW-1185">Reference proteome</keyword>
<comment type="caution">
    <text evidence="2">The sequence shown here is derived from an EMBL/GenBank/DDBJ whole genome shotgun (WGS) entry which is preliminary data.</text>
</comment>
<organism evidence="2 3">
    <name type="scientific">Flagellimonas meridianipacifica</name>
    <dbReference type="NCBI Taxonomy" id="1080225"/>
    <lineage>
        <taxon>Bacteria</taxon>
        <taxon>Pseudomonadati</taxon>
        <taxon>Bacteroidota</taxon>
        <taxon>Flavobacteriia</taxon>
        <taxon>Flavobacteriales</taxon>
        <taxon>Flavobacteriaceae</taxon>
        <taxon>Flagellimonas</taxon>
    </lineage>
</organism>
<gene>
    <name evidence="2" type="ORF">CLV81_3852</name>
</gene>
<dbReference type="AlphaFoldDB" id="A0A2T0MD64"/>
<sequence length="128" mass="14598">MEKLSKEQEKVLKTALAQIGLEKPSEDFLSNVMDAIEMQEKVTTPLISKKGWLLITFVFALSLSLLVFYPEEGSVVFDMVFSYRAGFVEKLFQGLEISKTMMMGICLLGLFLFQLPFLIKMTDKERSL</sequence>